<organism evidence="2 3">
    <name type="scientific">Sulfurirhabdus autotrophica</name>
    <dbReference type="NCBI Taxonomy" id="1706046"/>
    <lineage>
        <taxon>Bacteria</taxon>
        <taxon>Pseudomonadati</taxon>
        <taxon>Pseudomonadota</taxon>
        <taxon>Betaproteobacteria</taxon>
        <taxon>Nitrosomonadales</taxon>
        <taxon>Sulfuricellaceae</taxon>
        <taxon>Sulfurirhabdus</taxon>
    </lineage>
</organism>
<dbReference type="AlphaFoldDB" id="A0A4R3YEQ4"/>
<dbReference type="Proteomes" id="UP000295367">
    <property type="component" value="Unassembled WGS sequence"/>
</dbReference>
<evidence type="ECO:0008006" key="4">
    <source>
        <dbReference type="Google" id="ProtNLM"/>
    </source>
</evidence>
<sequence length="97" mass="10928">MNDEILSKEQRILRVMRKVLASIVKDATPQPGMLHPLSERTIQDIRECFGLISAREAELADNAGLSRNEKPFYTDEPQKSNVVKLHKPGSTKKPEGE</sequence>
<evidence type="ECO:0000313" key="3">
    <source>
        <dbReference type="Proteomes" id="UP000295367"/>
    </source>
</evidence>
<accession>A0A4R3YEQ4</accession>
<dbReference type="RefSeq" id="WP_223248421.1">
    <property type="nucleotide sequence ID" value="NZ_BHVT01000073.1"/>
</dbReference>
<keyword evidence="3" id="KW-1185">Reference proteome</keyword>
<feature type="compositionally biased region" description="Basic and acidic residues" evidence="1">
    <location>
        <begin position="67"/>
        <end position="78"/>
    </location>
</feature>
<gene>
    <name evidence="2" type="ORF">EDC63_101394</name>
</gene>
<dbReference type="EMBL" id="SMCO01000001">
    <property type="protein sequence ID" value="TCV90421.1"/>
    <property type="molecule type" value="Genomic_DNA"/>
</dbReference>
<evidence type="ECO:0000313" key="2">
    <source>
        <dbReference type="EMBL" id="TCV90421.1"/>
    </source>
</evidence>
<reference evidence="2 3" key="1">
    <citation type="submission" date="2019-03" db="EMBL/GenBank/DDBJ databases">
        <title>Genomic Encyclopedia of Type Strains, Phase IV (KMG-IV): sequencing the most valuable type-strain genomes for metagenomic binning, comparative biology and taxonomic classification.</title>
        <authorList>
            <person name="Goeker M."/>
        </authorList>
    </citation>
    <scope>NUCLEOTIDE SEQUENCE [LARGE SCALE GENOMIC DNA]</scope>
    <source>
        <strain evidence="2 3">DSM 100309</strain>
    </source>
</reference>
<evidence type="ECO:0000256" key="1">
    <source>
        <dbReference type="SAM" id="MobiDB-lite"/>
    </source>
</evidence>
<proteinExistence type="predicted"/>
<feature type="region of interest" description="Disordered" evidence="1">
    <location>
        <begin position="63"/>
        <end position="97"/>
    </location>
</feature>
<name>A0A4R3YEQ4_9PROT</name>
<protein>
    <recommendedName>
        <fullName evidence="4">Segregation and condensation protein A</fullName>
    </recommendedName>
</protein>
<comment type="caution">
    <text evidence="2">The sequence shown here is derived from an EMBL/GenBank/DDBJ whole genome shotgun (WGS) entry which is preliminary data.</text>
</comment>